<dbReference type="GO" id="GO:0040031">
    <property type="term" value="P:snRNA modification"/>
    <property type="evidence" value="ECO:0007669"/>
    <property type="project" value="TreeGrafter"/>
</dbReference>
<dbReference type="Gene3D" id="3.40.50.150">
    <property type="entry name" value="Vaccinia Virus protein VP39"/>
    <property type="match status" value="1"/>
</dbReference>
<organism evidence="9 10">
    <name type="scientific">Porphyridium purpureum</name>
    <name type="common">Red alga</name>
    <name type="synonym">Porphyridium cruentum</name>
    <dbReference type="NCBI Taxonomy" id="35688"/>
    <lineage>
        <taxon>Eukaryota</taxon>
        <taxon>Rhodophyta</taxon>
        <taxon>Bangiophyceae</taxon>
        <taxon>Porphyridiales</taxon>
        <taxon>Porphyridiaceae</taxon>
        <taxon>Porphyridium</taxon>
    </lineage>
</organism>
<dbReference type="GO" id="GO:0008173">
    <property type="term" value="F:RNA methyltransferase activity"/>
    <property type="evidence" value="ECO:0007669"/>
    <property type="project" value="UniProtKB-UniRule"/>
</dbReference>
<dbReference type="InterPro" id="IPR024160">
    <property type="entry name" value="BIN3_SAM-bd_dom"/>
</dbReference>
<evidence type="ECO:0000256" key="7">
    <source>
        <dbReference type="SAM" id="MobiDB-lite"/>
    </source>
</evidence>
<dbReference type="AlphaFoldDB" id="A0A5J4Z674"/>
<dbReference type="SUPFAM" id="SSF53335">
    <property type="entry name" value="S-adenosyl-L-methionine-dependent methyltransferases"/>
    <property type="match status" value="1"/>
</dbReference>
<dbReference type="OMA" id="KWIHLFH"/>
<dbReference type="Proteomes" id="UP000324585">
    <property type="component" value="Unassembled WGS sequence"/>
</dbReference>
<gene>
    <name evidence="9" type="ORF">FVE85_5732</name>
</gene>
<keyword evidence="2 6" id="KW-0489">Methyltransferase</keyword>
<feature type="domain" description="Bin3-type SAM" evidence="8">
    <location>
        <begin position="91"/>
        <end position="305"/>
    </location>
</feature>
<feature type="region of interest" description="Disordered" evidence="7">
    <location>
        <begin position="59"/>
        <end position="87"/>
    </location>
</feature>
<dbReference type="PANTHER" id="PTHR12315">
    <property type="entry name" value="BICOID-INTERACTING PROTEIN RELATED"/>
    <property type="match status" value="1"/>
</dbReference>
<dbReference type="InterPro" id="IPR041698">
    <property type="entry name" value="Methyltransf_25"/>
</dbReference>
<feature type="compositionally biased region" description="Basic and acidic residues" evidence="7">
    <location>
        <begin position="1"/>
        <end position="13"/>
    </location>
</feature>
<evidence type="ECO:0000256" key="5">
    <source>
        <dbReference type="PROSITE-ProRule" id="PRU00848"/>
    </source>
</evidence>
<dbReference type="Pfam" id="PF13649">
    <property type="entry name" value="Methyltransf_25"/>
    <property type="match status" value="1"/>
</dbReference>
<evidence type="ECO:0000256" key="4">
    <source>
        <dbReference type="ARBA" id="ARBA00022691"/>
    </source>
</evidence>
<dbReference type="EC" id="2.1.1.-" evidence="6"/>
<dbReference type="GO" id="GO:0017069">
    <property type="term" value="F:snRNA binding"/>
    <property type="evidence" value="ECO:0007669"/>
    <property type="project" value="TreeGrafter"/>
</dbReference>
<dbReference type="GO" id="GO:0008171">
    <property type="term" value="F:O-methyltransferase activity"/>
    <property type="evidence" value="ECO:0007669"/>
    <property type="project" value="UniProtKB-UniRule"/>
</dbReference>
<comment type="caution">
    <text evidence="9">The sequence shown here is derived from an EMBL/GenBank/DDBJ whole genome shotgun (WGS) entry which is preliminary data.</text>
</comment>
<dbReference type="InterPro" id="IPR039772">
    <property type="entry name" value="Bin3-like"/>
</dbReference>
<dbReference type="Pfam" id="PF06859">
    <property type="entry name" value="Bin3"/>
    <property type="match status" value="1"/>
</dbReference>
<dbReference type="PROSITE" id="PS51515">
    <property type="entry name" value="BIN3_SAM"/>
    <property type="match status" value="1"/>
</dbReference>
<protein>
    <recommendedName>
        <fullName evidence="6">RNA methyltransferase</fullName>
        <ecNumber evidence="6">2.1.1.-</ecNumber>
    </recommendedName>
</protein>
<comment type="similarity">
    <text evidence="1 6">Belongs to the methyltransferase superfamily.</text>
</comment>
<feature type="compositionally biased region" description="Polar residues" evidence="7">
    <location>
        <begin position="72"/>
        <end position="84"/>
    </location>
</feature>
<proteinExistence type="inferred from homology"/>
<dbReference type="CDD" id="cd02440">
    <property type="entry name" value="AdoMet_MTases"/>
    <property type="match status" value="1"/>
</dbReference>
<evidence type="ECO:0000259" key="8">
    <source>
        <dbReference type="PROSITE" id="PS51515"/>
    </source>
</evidence>
<evidence type="ECO:0000313" key="9">
    <source>
        <dbReference type="EMBL" id="KAA8498147.1"/>
    </source>
</evidence>
<evidence type="ECO:0000256" key="1">
    <source>
        <dbReference type="ARBA" id="ARBA00008361"/>
    </source>
</evidence>
<dbReference type="GO" id="GO:0032259">
    <property type="term" value="P:methylation"/>
    <property type="evidence" value="ECO:0007669"/>
    <property type="project" value="UniProtKB-KW"/>
</dbReference>
<dbReference type="EMBL" id="VRMN01000001">
    <property type="protein sequence ID" value="KAA8498147.1"/>
    <property type="molecule type" value="Genomic_DNA"/>
</dbReference>
<evidence type="ECO:0000256" key="6">
    <source>
        <dbReference type="RuleBase" id="RU367087"/>
    </source>
</evidence>
<keyword evidence="4 5" id="KW-0949">S-adenosyl-L-methionine</keyword>
<dbReference type="InterPro" id="IPR010675">
    <property type="entry name" value="Bin3_C"/>
</dbReference>
<evidence type="ECO:0000256" key="3">
    <source>
        <dbReference type="ARBA" id="ARBA00022679"/>
    </source>
</evidence>
<feature type="region of interest" description="Disordered" evidence="7">
    <location>
        <begin position="1"/>
        <end position="31"/>
    </location>
</feature>
<evidence type="ECO:0000313" key="10">
    <source>
        <dbReference type="Proteomes" id="UP000324585"/>
    </source>
</evidence>
<dbReference type="InterPro" id="IPR029063">
    <property type="entry name" value="SAM-dependent_MTases_sf"/>
</dbReference>
<evidence type="ECO:0000256" key="2">
    <source>
        <dbReference type="ARBA" id="ARBA00022603"/>
    </source>
</evidence>
<keyword evidence="3 6" id="KW-0808">Transferase</keyword>
<reference evidence="10" key="1">
    <citation type="journal article" date="2019" name="Nat. Commun.">
        <title>Expansion of phycobilisome linker gene families in mesophilic red algae.</title>
        <authorList>
            <person name="Lee J."/>
            <person name="Kim D."/>
            <person name="Bhattacharya D."/>
            <person name="Yoon H.S."/>
        </authorList>
    </citation>
    <scope>NUCLEOTIDE SEQUENCE [LARGE SCALE GENOMIC DNA]</scope>
    <source>
        <strain evidence="10">CCMP 1328</strain>
    </source>
</reference>
<name>A0A5J4Z674_PORPP</name>
<accession>A0A5J4Z674</accession>
<dbReference type="OrthoDB" id="10017101at2759"/>
<sequence>MGAGDGDKTHRSEVSMAAESPTPGAQRVLEEGRVGNYHSYYGKRRKLMAVFQAQNAQATAASGADEGDGDENTSTGHSSSSTAPGSALYSDERLDLLKEEWVRGKRVLDLGCNDGTFVYDLVARFQPRSVLGVDIDRALIDDAKKRRKNMRRRWRQNSGRTGEAKSSTDPLLCVHFCCEDIISPDAKWAQHAGAYDLVLLMSVTKWIHLHHGDAGIKQVFKNVANVLAPRGVFVLEYQRWSTYRRKANLSTEVHQNYKSIRLRPEVFDTYLEHECGLKPGPPIRPRGVTGQPYNRPMLSFRKGPV</sequence>
<dbReference type="PANTHER" id="PTHR12315:SF0">
    <property type="entry name" value="7SK SNRNA METHYLPHOSPHATE CAPPING ENZYME"/>
    <property type="match status" value="1"/>
</dbReference>
<keyword evidence="10" id="KW-1185">Reference proteome</keyword>